<dbReference type="Proteomes" id="UP000663868">
    <property type="component" value="Unassembled WGS sequence"/>
</dbReference>
<sequence>MSATVHPSNNVESTTDVLSTSSAAVTGRKLSRSQKVLIIVGCFVGLGLIATVIVVTRRGSSSLSSSLASSETTMTSVDMLDVTLFTSAEVSMAAHVITPGPPCEILTFAPSFTRNLEYSLRLIATGNFNGDKYTDLVIFYLLENTMEILFGCTNGSFEGQGSLRTLEGAVSSAKIADFNGDKHADIAMIYLLDYGLSVILGDGTGNFGSEKRYRTTEDPNLVAVGNFNGDSLLDIIVLTLAEKVAVFVGYGNGSFSMKTSFSLSGEPMSVAVGNFNGDKYTDFAVIRSDNTSAMRPMTVSIFLAYANGTFQERILFPHGHYATAITVEDFNNDKHMDLAVTSYMHHNVIIFFGYGNGNFTEQIINLSRSGPSFTDAGDFNGDNYIDLIIVNTYTNDLSVLLNYGNGTFEKQMTVKTANYPGYLTHGILNDNNRLDIINARATDKHISITLNTC</sequence>
<dbReference type="PANTHER" id="PTHR46580:SF4">
    <property type="entry name" value="ATP_GTP-BINDING PROTEIN"/>
    <property type="match status" value="1"/>
</dbReference>
<evidence type="ECO:0000256" key="1">
    <source>
        <dbReference type="ARBA" id="ARBA00022729"/>
    </source>
</evidence>
<proteinExistence type="predicted"/>
<name>A0A819GLL1_9BILA</name>
<comment type="caution">
    <text evidence="3">The sequence shown here is derived from an EMBL/GenBank/DDBJ whole genome shotgun (WGS) entry which is preliminary data.</text>
</comment>
<gene>
    <name evidence="3" type="ORF">KXQ929_LOCUS21897</name>
</gene>
<dbReference type="Gene3D" id="2.130.10.130">
    <property type="entry name" value="Integrin alpha, N-terminal"/>
    <property type="match status" value="2"/>
</dbReference>
<dbReference type="EMBL" id="CAJOBB010001638">
    <property type="protein sequence ID" value="CAF3883749.1"/>
    <property type="molecule type" value="Genomic_DNA"/>
</dbReference>
<dbReference type="Pfam" id="PF13517">
    <property type="entry name" value="FG-GAP_3"/>
    <property type="match status" value="3"/>
</dbReference>
<accession>A0A819GLL1</accession>
<dbReference type="SUPFAM" id="SSF69318">
    <property type="entry name" value="Integrin alpha N-terminal domain"/>
    <property type="match status" value="1"/>
</dbReference>
<keyword evidence="2" id="KW-0812">Transmembrane</keyword>
<dbReference type="PANTHER" id="PTHR46580">
    <property type="entry name" value="SENSOR KINASE-RELATED"/>
    <property type="match status" value="1"/>
</dbReference>
<keyword evidence="1" id="KW-0732">Signal</keyword>
<dbReference type="AlphaFoldDB" id="A0A819GLL1"/>
<evidence type="ECO:0000313" key="3">
    <source>
        <dbReference type="EMBL" id="CAF3883749.1"/>
    </source>
</evidence>
<protein>
    <submittedName>
        <fullName evidence="3">Uncharacterized protein</fullName>
    </submittedName>
</protein>
<keyword evidence="2" id="KW-0472">Membrane</keyword>
<evidence type="ECO:0000313" key="4">
    <source>
        <dbReference type="Proteomes" id="UP000663868"/>
    </source>
</evidence>
<feature type="transmembrane region" description="Helical" evidence="2">
    <location>
        <begin position="36"/>
        <end position="55"/>
    </location>
</feature>
<dbReference type="InterPro" id="IPR028994">
    <property type="entry name" value="Integrin_alpha_N"/>
</dbReference>
<evidence type="ECO:0000256" key="2">
    <source>
        <dbReference type="SAM" id="Phobius"/>
    </source>
</evidence>
<organism evidence="3 4">
    <name type="scientific">Adineta steineri</name>
    <dbReference type="NCBI Taxonomy" id="433720"/>
    <lineage>
        <taxon>Eukaryota</taxon>
        <taxon>Metazoa</taxon>
        <taxon>Spiralia</taxon>
        <taxon>Gnathifera</taxon>
        <taxon>Rotifera</taxon>
        <taxon>Eurotatoria</taxon>
        <taxon>Bdelloidea</taxon>
        <taxon>Adinetida</taxon>
        <taxon>Adinetidae</taxon>
        <taxon>Adineta</taxon>
    </lineage>
</organism>
<reference evidence="3" key="1">
    <citation type="submission" date="2021-02" db="EMBL/GenBank/DDBJ databases">
        <authorList>
            <person name="Nowell W R."/>
        </authorList>
    </citation>
    <scope>NUCLEOTIDE SEQUENCE</scope>
</reference>
<dbReference type="InterPro" id="IPR013517">
    <property type="entry name" value="FG-GAP"/>
</dbReference>
<keyword evidence="2" id="KW-1133">Transmembrane helix</keyword>